<sequence length="241" mass="28219">MSESMYDDLPEDHEKAFVYLERQFRAQLDESLKDNDQSNFDAYCKRKYMNAVIAAAKSLEIPGIADYETSYDDRGVWDAFENFEMDVMNLTVQIEINHARRRKKYSVTFDSAAKQKVRHYIEQIRASVEQSDLPQNKRDAIFKKLSELTLEIDRDRTRFEVVADSIRSLARLSGDVEREGAEPWWKWVKLIFGEIDDAKDKEPKTSLPAPAERKRLEPPRKQLPRPKEKPAGRELDDEIPF</sequence>
<protein>
    <submittedName>
        <fullName evidence="2">Uncharacterized protein</fullName>
    </submittedName>
</protein>
<feature type="region of interest" description="Disordered" evidence="1">
    <location>
        <begin position="199"/>
        <end position="241"/>
    </location>
</feature>
<reference evidence="3" key="1">
    <citation type="submission" date="2014-08" db="EMBL/GenBank/DDBJ databases">
        <authorList>
            <person name="Edwards T."/>
        </authorList>
    </citation>
    <scope>NUCLEOTIDE SEQUENCE [LARGE SCALE GENOMIC DNA]</scope>
</reference>
<accession>A0A0K2W2T4</accession>
<evidence type="ECO:0000313" key="2">
    <source>
        <dbReference type="EMBL" id="CDX60252.1"/>
    </source>
</evidence>
<evidence type="ECO:0000313" key="3">
    <source>
        <dbReference type="Proteomes" id="UP000182888"/>
    </source>
</evidence>
<gene>
    <name evidence="2" type="ORF">MPL1032_30131</name>
</gene>
<evidence type="ECO:0000256" key="1">
    <source>
        <dbReference type="SAM" id="MobiDB-lite"/>
    </source>
</evidence>
<proteinExistence type="predicted"/>
<dbReference type="EMBL" id="CCND01000023">
    <property type="protein sequence ID" value="CDX60252.1"/>
    <property type="molecule type" value="Genomic_DNA"/>
</dbReference>
<dbReference type="Proteomes" id="UP000182888">
    <property type="component" value="Unassembled WGS sequence"/>
</dbReference>
<name>A0A0K2W2T4_MESPL</name>
<feature type="compositionally biased region" description="Basic and acidic residues" evidence="1">
    <location>
        <begin position="211"/>
        <end position="234"/>
    </location>
</feature>
<dbReference type="AlphaFoldDB" id="A0A0K2W2T4"/>
<organism evidence="2 3">
    <name type="scientific">Mesorhizobium plurifarium</name>
    <dbReference type="NCBI Taxonomy" id="69974"/>
    <lineage>
        <taxon>Bacteria</taxon>
        <taxon>Pseudomonadati</taxon>
        <taxon>Pseudomonadota</taxon>
        <taxon>Alphaproteobacteria</taxon>
        <taxon>Hyphomicrobiales</taxon>
        <taxon>Phyllobacteriaceae</taxon>
        <taxon>Mesorhizobium</taxon>
    </lineage>
</organism>